<keyword evidence="2" id="KW-0472">Membrane</keyword>
<organism evidence="3 4">
    <name type="scientific">Thalassoglobus polymorphus</name>
    <dbReference type="NCBI Taxonomy" id="2527994"/>
    <lineage>
        <taxon>Bacteria</taxon>
        <taxon>Pseudomonadati</taxon>
        <taxon>Planctomycetota</taxon>
        <taxon>Planctomycetia</taxon>
        <taxon>Planctomycetales</taxon>
        <taxon>Planctomycetaceae</taxon>
        <taxon>Thalassoglobus</taxon>
    </lineage>
</organism>
<dbReference type="Proteomes" id="UP000315724">
    <property type="component" value="Chromosome"/>
</dbReference>
<dbReference type="Gene3D" id="3.10.560.10">
    <property type="entry name" value="Outer membrane lipoprotein wza domain like"/>
    <property type="match status" value="1"/>
</dbReference>
<evidence type="ECO:0000313" key="4">
    <source>
        <dbReference type="Proteomes" id="UP000315724"/>
    </source>
</evidence>
<feature type="region of interest" description="Disordered" evidence="1">
    <location>
        <begin position="247"/>
        <end position="269"/>
    </location>
</feature>
<evidence type="ECO:0000256" key="2">
    <source>
        <dbReference type="SAM" id="Phobius"/>
    </source>
</evidence>
<evidence type="ECO:0000313" key="3">
    <source>
        <dbReference type="EMBL" id="QDT32193.1"/>
    </source>
</evidence>
<feature type="compositionally biased region" description="Low complexity" evidence="1">
    <location>
        <begin position="363"/>
        <end position="374"/>
    </location>
</feature>
<accession>A0A517QKN9</accession>
<evidence type="ECO:0000256" key="1">
    <source>
        <dbReference type="SAM" id="MobiDB-lite"/>
    </source>
</evidence>
<feature type="compositionally biased region" description="Polar residues" evidence="1">
    <location>
        <begin position="412"/>
        <end position="425"/>
    </location>
</feature>
<feature type="compositionally biased region" description="Polar residues" evidence="1">
    <location>
        <begin position="432"/>
        <end position="448"/>
    </location>
</feature>
<feature type="region of interest" description="Disordered" evidence="1">
    <location>
        <begin position="487"/>
        <end position="510"/>
    </location>
</feature>
<feature type="compositionally biased region" description="Low complexity" evidence="1">
    <location>
        <begin position="399"/>
        <end position="411"/>
    </location>
</feature>
<name>A0A517QKN9_9PLAN</name>
<dbReference type="AlphaFoldDB" id="A0A517QKN9"/>
<feature type="region of interest" description="Disordered" evidence="1">
    <location>
        <begin position="561"/>
        <end position="582"/>
    </location>
</feature>
<keyword evidence="2" id="KW-1133">Transmembrane helix</keyword>
<sequence length="697" mass="76261">MTNPMWAYFIDSGLSIEGLKTMSSRWYFVRLVACLAAFSLSIHQGANAQNQFAGSQSLQRSPSGMKIVEASQPQNQTHYFTIVGAVHRSGVYSADEHKVSLSRLLESAGGFASVTRPTIRVVGGGRERYRFLYNPNRESQPNVQSGEVIVVLPNPGQMTTETEIPVIPVACIGLDDRPIVLPLSTDIRTVDDLLNRLKQTQQLTDSVNILDPFGRPNTRMLAPGSVILCNPQLVDTQALSSTEAFPPAVPLTPEKNEEPLSNNEAPELESSMVVVPAPLRPSIVTPIPERPIAGPELTLTPLQSPLVSTERPALPKMEKTQVARSFEKTIPSEMTTKIAEYLSEPRQTAQTQLQSYDLPLLESESATSTSAPAPTTAPAPLPTTSISSVAPAPPEAFPVRRNQVNRGNRNQASKTGLVPTTSPQSALRKDASSSTIANSSPVVTKSETPISKRVPSIWTILPIAFAVALMGFIGFVLSVLWSRHDRRKQRNQISDTASNTRPSVDVSEEQSDLQQVSMILNRSIPMIEEEVVVPSEIHIHGEPVAQERLIHHDRHESLRGPHFAKTPQASKPKKTRLSAASTVDSAECSDETAEKNTAVKNTAVKNTAVKNTAEKMTERVHHRIDPEHAPEEKAEETVSQTEVHHVNEVHRAVVQPVKHQKLNSAYDVVEPVRDDVTHIPGGPLERALRILAQEQKS</sequence>
<dbReference type="EMBL" id="CP036267">
    <property type="protein sequence ID" value="QDT32193.1"/>
    <property type="molecule type" value="Genomic_DNA"/>
</dbReference>
<proteinExistence type="predicted"/>
<dbReference type="OrthoDB" id="9857212at2"/>
<dbReference type="KEGG" id="tpol:Mal48_14350"/>
<feature type="compositionally biased region" description="Polar residues" evidence="1">
    <location>
        <begin position="491"/>
        <end position="502"/>
    </location>
</feature>
<keyword evidence="4" id="KW-1185">Reference proteome</keyword>
<keyword evidence="2" id="KW-0812">Transmembrane</keyword>
<gene>
    <name evidence="3" type="ORF">Mal48_14350</name>
</gene>
<protein>
    <recommendedName>
        <fullName evidence="5">SLBB domain protein</fullName>
    </recommendedName>
</protein>
<dbReference type="RefSeq" id="WP_145197307.1">
    <property type="nucleotide sequence ID" value="NZ_CP036267.1"/>
</dbReference>
<evidence type="ECO:0008006" key="5">
    <source>
        <dbReference type="Google" id="ProtNLM"/>
    </source>
</evidence>
<feature type="region of interest" description="Disordered" evidence="1">
    <location>
        <begin position="363"/>
        <end position="448"/>
    </location>
</feature>
<reference evidence="3 4" key="1">
    <citation type="submission" date="2019-02" db="EMBL/GenBank/DDBJ databases">
        <title>Deep-cultivation of Planctomycetes and their phenomic and genomic characterization uncovers novel biology.</title>
        <authorList>
            <person name="Wiegand S."/>
            <person name="Jogler M."/>
            <person name="Boedeker C."/>
            <person name="Pinto D."/>
            <person name="Vollmers J."/>
            <person name="Rivas-Marin E."/>
            <person name="Kohn T."/>
            <person name="Peeters S.H."/>
            <person name="Heuer A."/>
            <person name="Rast P."/>
            <person name="Oberbeckmann S."/>
            <person name="Bunk B."/>
            <person name="Jeske O."/>
            <person name="Meyerdierks A."/>
            <person name="Storesund J.E."/>
            <person name="Kallscheuer N."/>
            <person name="Luecker S."/>
            <person name="Lage O.M."/>
            <person name="Pohl T."/>
            <person name="Merkel B.J."/>
            <person name="Hornburger P."/>
            <person name="Mueller R.-W."/>
            <person name="Bruemmer F."/>
            <person name="Labrenz M."/>
            <person name="Spormann A.M."/>
            <person name="Op den Camp H."/>
            <person name="Overmann J."/>
            <person name="Amann R."/>
            <person name="Jetten M.S.M."/>
            <person name="Mascher T."/>
            <person name="Medema M.H."/>
            <person name="Devos D.P."/>
            <person name="Kaster A.-K."/>
            <person name="Ovreas L."/>
            <person name="Rohde M."/>
            <person name="Galperin M.Y."/>
            <person name="Jogler C."/>
        </authorList>
    </citation>
    <scope>NUCLEOTIDE SEQUENCE [LARGE SCALE GENOMIC DNA]</scope>
    <source>
        <strain evidence="3 4">Mal48</strain>
    </source>
</reference>
<feature type="transmembrane region" description="Helical" evidence="2">
    <location>
        <begin position="457"/>
        <end position="481"/>
    </location>
</feature>